<dbReference type="RefSeq" id="WP_084888595.1">
    <property type="nucleotide sequence ID" value="NZ_NCVF01000026.1"/>
</dbReference>
<evidence type="ECO:0008006" key="3">
    <source>
        <dbReference type="Google" id="ProtNLM"/>
    </source>
</evidence>
<protein>
    <recommendedName>
        <fullName evidence="3">DUF4176 domain-containing protein</fullName>
    </recommendedName>
</protein>
<evidence type="ECO:0000313" key="1">
    <source>
        <dbReference type="EMBL" id="ORO91690.1"/>
    </source>
</evidence>
<organism evidence="1 2">
    <name type="scientific">Streptococcus mitis</name>
    <dbReference type="NCBI Taxonomy" id="28037"/>
    <lineage>
        <taxon>Bacteria</taxon>
        <taxon>Bacillati</taxon>
        <taxon>Bacillota</taxon>
        <taxon>Bacilli</taxon>
        <taxon>Lactobacillales</taxon>
        <taxon>Streptococcaceae</taxon>
        <taxon>Streptococcus</taxon>
        <taxon>Streptococcus mitis group</taxon>
    </lineage>
</organism>
<accession>A0A1X1JX17</accession>
<comment type="caution">
    <text evidence="1">The sequence shown here is derived from an EMBL/GenBank/DDBJ whole genome shotgun (WGS) entry which is preliminary data.</text>
</comment>
<reference evidence="1 2" key="1">
    <citation type="journal article" date="2016" name="Eur. J. Clin. Microbiol. Infect. Dis.">
        <title>Whole genome sequencing as a tool for phylogenetic analysis of clinical strains of Mitis group streptococci.</title>
        <authorList>
            <person name="Rasmussen L.H."/>
            <person name="Dargis R."/>
            <person name="Hojholt K."/>
            <person name="Christensen J.J."/>
            <person name="Skovgaard O."/>
            <person name="Justesen U.S."/>
            <person name="Rosenvinge F.S."/>
            <person name="Moser C."/>
            <person name="Lukjancenko O."/>
            <person name="Rasmussen S."/>
            <person name="Nielsen X.C."/>
        </authorList>
    </citation>
    <scope>NUCLEOTIDE SEQUENCE [LARGE SCALE GENOMIC DNA]</scope>
    <source>
        <strain evidence="1 2">RH_50275_09</strain>
    </source>
</reference>
<evidence type="ECO:0000313" key="2">
    <source>
        <dbReference type="Proteomes" id="UP000193929"/>
    </source>
</evidence>
<gene>
    <name evidence="1" type="ORF">B7700_09645</name>
</gene>
<dbReference type="InterPro" id="IPR025233">
    <property type="entry name" value="DUF4176"/>
</dbReference>
<dbReference type="Proteomes" id="UP000193929">
    <property type="component" value="Unassembled WGS sequence"/>
</dbReference>
<proteinExistence type="predicted"/>
<sequence>MNRILPIGSIVQLKNGEVKLMIINRFPLYNNNGEIGYFDYSACIYPNGSLDAHAYFFNQENIAKILFEGYVDDSEELMQQKFEEERENIKYTRLKLSE</sequence>
<name>A0A1X1JX17_STRMT</name>
<dbReference type="AlphaFoldDB" id="A0A1X1JX17"/>
<dbReference type="EMBL" id="NCVF01000026">
    <property type="protein sequence ID" value="ORO91690.1"/>
    <property type="molecule type" value="Genomic_DNA"/>
</dbReference>
<dbReference type="Pfam" id="PF13780">
    <property type="entry name" value="DUF4176"/>
    <property type="match status" value="1"/>
</dbReference>